<gene>
    <name evidence="6" type="ORF">BRAFLDRAFT_123480</name>
</gene>
<dbReference type="GO" id="GO:0003677">
    <property type="term" value="F:DNA binding"/>
    <property type="evidence" value="ECO:0007669"/>
    <property type="project" value="UniProtKB-UniRule"/>
</dbReference>
<keyword evidence="1 2" id="KW-0238">DNA-binding</keyword>
<evidence type="ECO:0000259" key="5">
    <source>
        <dbReference type="PROSITE" id="PS50888"/>
    </source>
</evidence>
<feature type="compositionally biased region" description="Basic and acidic residues" evidence="3">
    <location>
        <begin position="577"/>
        <end position="594"/>
    </location>
</feature>
<evidence type="ECO:0008006" key="7">
    <source>
        <dbReference type="Google" id="ProtNLM"/>
    </source>
</evidence>
<feature type="compositionally biased region" description="Polar residues" evidence="3">
    <location>
        <begin position="345"/>
        <end position="355"/>
    </location>
</feature>
<dbReference type="InParanoid" id="C3ZMZ9"/>
<proteinExistence type="predicted"/>
<feature type="region of interest" description="Disordered" evidence="3">
    <location>
        <begin position="137"/>
        <end position="188"/>
    </location>
</feature>
<dbReference type="GO" id="GO:0005634">
    <property type="term" value="C:nucleus"/>
    <property type="evidence" value="ECO:0007669"/>
    <property type="project" value="UniProtKB-UniRule"/>
</dbReference>
<dbReference type="CDD" id="cd00083">
    <property type="entry name" value="bHLH_SF"/>
    <property type="match status" value="1"/>
</dbReference>
<dbReference type="Gene3D" id="4.10.280.10">
    <property type="entry name" value="Helix-loop-helix DNA-binding domain"/>
    <property type="match status" value="1"/>
</dbReference>
<protein>
    <recommendedName>
        <fullName evidence="7">HMG box domain-containing protein</fullName>
    </recommendedName>
</protein>
<dbReference type="InterPro" id="IPR009071">
    <property type="entry name" value="HMG_box_dom"/>
</dbReference>
<dbReference type="GO" id="GO:0046983">
    <property type="term" value="F:protein dimerization activity"/>
    <property type="evidence" value="ECO:0007669"/>
    <property type="project" value="InterPro"/>
</dbReference>
<dbReference type="InterPro" id="IPR036910">
    <property type="entry name" value="HMG_box_dom_sf"/>
</dbReference>
<feature type="region of interest" description="Disordered" evidence="3">
    <location>
        <begin position="345"/>
        <end position="375"/>
    </location>
</feature>
<organism>
    <name type="scientific">Branchiostoma floridae</name>
    <name type="common">Florida lancelet</name>
    <name type="synonym">Amphioxus</name>
    <dbReference type="NCBI Taxonomy" id="7739"/>
    <lineage>
        <taxon>Eukaryota</taxon>
        <taxon>Metazoa</taxon>
        <taxon>Chordata</taxon>
        <taxon>Cephalochordata</taxon>
        <taxon>Leptocardii</taxon>
        <taxon>Amphioxiformes</taxon>
        <taxon>Branchiostomatidae</taxon>
        <taxon>Branchiostoma</taxon>
    </lineage>
</organism>
<accession>C3ZMZ9</accession>
<evidence type="ECO:0000256" key="2">
    <source>
        <dbReference type="PROSITE-ProRule" id="PRU00267"/>
    </source>
</evidence>
<dbReference type="InterPro" id="IPR050342">
    <property type="entry name" value="HMGB"/>
</dbReference>
<feature type="domain" description="BHLH" evidence="5">
    <location>
        <begin position="173"/>
        <end position="225"/>
    </location>
</feature>
<keyword evidence="2" id="KW-0539">Nucleus</keyword>
<dbReference type="InterPro" id="IPR036638">
    <property type="entry name" value="HLH_DNA-bd_sf"/>
</dbReference>
<feature type="compositionally biased region" description="Low complexity" evidence="3">
    <location>
        <begin position="139"/>
        <end position="158"/>
    </location>
</feature>
<dbReference type="Pfam" id="PF00010">
    <property type="entry name" value="HLH"/>
    <property type="match status" value="1"/>
</dbReference>
<dbReference type="PANTHER" id="PTHR48112:SF22">
    <property type="entry name" value="MITOCHONDRIAL TRANSCRIPTION FACTOR A, ISOFORM B"/>
    <property type="match status" value="1"/>
</dbReference>
<evidence type="ECO:0000313" key="6">
    <source>
        <dbReference type="EMBL" id="EEN46139.1"/>
    </source>
</evidence>
<evidence type="ECO:0000256" key="1">
    <source>
        <dbReference type="ARBA" id="ARBA00023125"/>
    </source>
</evidence>
<reference evidence="6" key="1">
    <citation type="journal article" date="2008" name="Nature">
        <title>The amphioxus genome and the evolution of the chordate karyotype.</title>
        <authorList>
            <consortium name="US DOE Joint Genome Institute (JGI-PGF)"/>
            <person name="Putnam N.H."/>
            <person name="Butts T."/>
            <person name="Ferrier D.E.K."/>
            <person name="Furlong R.F."/>
            <person name="Hellsten U."/>
            <person name="Kawashima T."/>
            <person name="Robinson-Rechavi M."/>
            <person name="Shoguchi E."/>
            <person name="Terry A."/>
            <person name="Yu J.-K."/>
            <person name="Benito-Gutierrez E.L."/>
            <person name="Dubchak I."/>
            <person name="Garcia-Fernandez J."/>
            <person name="Gibson-Brown J.J."/>
            <person name="Grigoriev I.V."/>
            <person name="Horton A.C."/>
            <person name="de Jong P.J."/>
            <person name="Jurka J."/>
            <person name="Kapitonov V.V."/>
            <person name="Kohara Y."/>
            <person name="Kuroki Y."/>
            <person name="Lindquist E."/>
            <person name="Lucas S."/>
            <person name="Osoegawa K."/>
            <person name="Pennacchio L.A."/>
            <person name="Salamov A.A."/>
            <person name="Satou Y."/>
            <person name="Sauka-Spengler T."/>
            <person name="Schmutz J."/>
            <person name="Shin-I T."/>
            <person name="Toyoda A."/>
            <person name="Bronner-Fraser M."/>
            <person name="Fujiyama A."/>
            <person name="Holland L.Z."/>
            <person name="Holland P.W.H."/>
            <person name="Satoh N."/>
            <person name="Rokhsar D.S."/>
        </authorList>
    </citation>
    <scope>NUCLEOTIDE SEQUENCE [LARGE SCALE GENOMIC DNA]</scope>
    <source>
        <strain evidence="6">S238N-H82</strain>
        <tissue evidence="6">Testes</tissue>
    </source>
</reference>
<dbReference type="EMBL" id="GG666648">
    <property type="protein sequence ID" value="EEN46139.1"/>
    <property type="molecule type" value="Genomic_DNA"/>
</dbReference>
<feature type="region of interest" description="Disordered" evidence="3">
    <location>
        <begin position="564"/>
        <end position="603"/>
    </location>
</feature>
<feature type="domain" description="HMG box" evidence="4">
    <location>
        <begin position="609"/>
        <end position="677"/>
    </location>
</feature>
<dbReference type="SUPFAM" id="SSF47095">
    <property type="entry name" value="HMG-box"/>
    <property type="match status" value="1"/>
</dbReference>
<sequence>MLWKMALMAAMERKTSDDETDNGEDNKKAMMMMMMMLSLLLLMSMTMKELENEEGRIKHSGQPAGQRRMDPAGLNSWSSWSVKMEDEPKPGELSDIGCLSPGAATCLPLTMLQSSQQRFTADINHLVQEVNFPLRQDSDWSGSSHSSSSQLSIDSESSTASVEGPDEPQISSSPRAVHRQRERDRHRSTVVALQEMAGLLPVSEDGPKQTKCRVLQQSIQYIDWLHTELKMAYTNLGIEPCTTRVSLKDVCRELGVSPAILTMSPSVLSYDLHMLAKHIEGRCLDKYCSLKQEQDADEGTSGSFNLKAGNMAGLDHQNPVQPHCRDADIHCNTLAAEAMKSEASTCHQTENIKTPKQSKKKWMSQGAARPRRKTKPRRCCTECLEDSTPRRDLGWMVQRERRLDRSRPFPHARRTLFSSEDNSSVETAVPDDDDIGDRFSAFFQPDKLWSDPRSSSPQQVVPMDQADKTDAHLMTPIVASPELHPPHKDSVVPEAEEMPCSKLAVDDYIQTSPFGRPSSCPPCYSATMAAPPKTFTPPIWKNLNEQSIFDTSNSSVDTLHDGSFAGQLLTSGDEADKEANQKVPSEDRDEDRGSGTRRRRFSYGRAKNKKKCVNGFIMFCKIVREKQKQRYSGYASTQISTMMGRKWAAMSPAERKPYKDAAYEFSLRNNRNVIVQKSLPHDAFDLTGALGGTTSSSPLDAAGPLDTSPVSDACVPVSGYGIRSSCTATVTTLSGASGDDSAAAELQVT</sequence>
<evidence type="ECO:0000256" key="3">
    <source>
        <dbReference type="SAM" id="MobiDB-lite"/>
    </source>
</evidence>
<name>C3ZMZ9_BRAFL</name>
<dbReference type="PANTHER" id="PTHR48112">
    <property type="entry name" value="HIGH MOBILITY GROUP PROTEIN DSP1"/>
    <property type="match status" value="1"/>
</dbReference>
<dbReference type="PROSITE" id="PS50118">
    <property type="entry name" value="HMG_BOX_2"/>
    <property type="match status" value="1"/>
</dbReference>
<dbReference type="Pfam" id="PF00505">
    <property type="entry name" value="HMG_box"/>
    <property type="match status" value="1"/>
</dbReference>
<dbReference type="eggNOG" id="KOG0527">
    <property type="taxonomic scope" value="Eukaryota"/>
</dbReference>
<dbReference type="AlphaFoldDB" id="C3ZMZ9"/>
<dbReference type="InterPro" id="IPR011598">
    <property type="entry name" value="bHLH_dom"/>
</dbReference>
<dbReference type="SUPFAM" id="SSF47459">
    <property type="entry name" value="HLH, helix-loop-helix DNA-binding domain"/>
    <property type="match status" value="1"/>
</dbReference>
<dbReference type="Gene3D" id="1.10.30.10">
    <property type="entry name" value="High mobility group box domain"/>
    <property type="match status" value="1"/>
</dbReference>
<feature type="DNA-binding region" description="HMG box" evidence="2">
    <location>
        <begin position="609"/>
        <end position="677"/>
    </location>
</feature>
<dbReference type="PROSITE" id="PS50888">
    <property type="entry name" value="BHLH"/>
    <property type="match status" value="1"/>
</dbReference>
<evidence type="ECO:0000259" key="4">
    <source>
        <dbReference type="PROSITE" id="PS50118"/>
    </source>
</evidence>
<feature type="region of interest" description="Disordered" evidence="3">
    <location>
        <begin position="52"/>
        <end position="73"/>
    </location>
</feature>
<dbReference type="SMART" id="SM00398">
    <property type="entry name" value="HMG"/>
    <property type="match status" value="1"/>
</dbReference>